<feature type="signal peptide" evidence="7">
    <location>
        <begin position="1"/>
        <end position="21"/>
    </location>
</feature>
<evidence type="ECO:0000256" key="1">
    <source>
        <dbReference type="ARBA" id="ARBA00004141"/>
    </source>
</evidence>
<dbReference type="GO" id="GO:0004930">
    <property type="term" value="F:G protein-coupled receptor activity"/>
    <property type="evidence" value="ECO:0007669"/>
    <property type="project" value="InterPro"/>
</dbReference>
<proteinExistence type="predicted"/>
<dbReference type="InterPro" id="IPR000337">
    <property type="entry name" value="GPCR_3"/>
</dbReference>
<evidence type="ECO:0000256" key="5">
    <source>
        <dbReference type="ARBA" id="ARBA00023170"/>
    </source>
</evidence>
<evidence type="ECO:0000256" key="2">
    <source>
        <dbReference type="ARBA" id="ARBA00022692"/>
    </source>
</evidence>
<keyword evidence="6" id="KW-0325">Glycoprotein</keyword>
<dbReference type="PANTHER" id="PTHR24060">
    <property type="entry name" value="METABOTROPIC GLUTAMATE RECEPTOR"/>
    <property type="match status" value="1"/>
</dbReference>
<keyword evidence="3" id="KW-1133">Transmembrane helix</keyword>
<dbReference type="SUPFAM" id="SSF53822">
    <property type="entry name" value="Periplasmic binding protein-like I"/>
    <property type="match status" value="1"/>
</dbReference>
<comment type="subcellular location">
    <subcellularLocation>
        <location evidence="1">Membrane</location>
        <topology evidence="1">Multi-pass membrane protein</topology>
    </subcellularLocation>
</comment>
<dbReference type="GO" id="GO:0016020">
    <property type="term" value="C:membrane"/>
    <property type="evidence" value="ECO:0007669"/>
    <property type="project" value="UniProtKB-SubCell"/>
</dbReference>
<dbReference type="Proteomes" id="UP000440578">
    <property type="component" value="Unassembled WGS sequence"/>
</dbReference>
<evidence type="ECO:0000259" key="8">
    <source>
        <dbReference type="Pfam" id="PF01094"/>
    </source>
</evidence>
<dbReference type="InterPro" id="IPR050726">
    <property type="entry name" value="mGluR"/>
</dbReference>
<keyword evidence="4" id="KW-0472">Membrane</keyword>
<keyword evidence="7" id="KW-0732">Signal</keyword>
<evidence type="ECO:0000256" key="7">
    <source>
        <dbReference type="SAM" id="SignalP"/>
    </source>
</evidence>
<dbReference type="InterPro" id="IPR001828">
    <property type="entry name" value="ANF_lig-bd_rcpt"/>
</dbReference>
<evidence type="ECO:0000313" key="9">
    <source>
        <dbReference type="EMBL" id="KAF0286760.1"/>
    </source>
</evidence>
<feature type="domain" description="Receptor ligand binding region" evidence="8">
    <location>
        <begin position="114"/>
        <end position="168"/>
    </location>
</feature>
<protein>
    <submittedName>
        <fullName evidence="9">Metabotropic glutamate receptor</fullName>
    </submittedName>
</protein>
<dbReference type="Gene3D" id="3.40.50.2300">
    <property type="match status" value="1"/>
</dbReference>
<feature type="chain" id="PRO_5025514863" evidence="7">
    <location>
        <begin position="22"/>
        <end position="181"/>
    </location>
</feature>
<keyword evidence="5 9" id="KW-0675">Receptor</keyword>
<reference evidence="9 10" key="1">
    <citation type="submission" date="2019-07" db="EMBL/GenBank/DDBJ databases">
        <title>Draft genome assembly of a fouling barnacle, Amphibalanus amphitrite (Darwin, 1854): The first reference genome for Thecostraca.</title>
        <authorList>
            <person name="Kim W."/>
        </authorList>
    </citation>
    <scope>NUCLEOTIDE SEQUENCE [LARGE SCALE GENOMIC DNA]</scope>
    <source>
        <strain evidence="9">SNU_AA5</strain>
        <tissue evidence="9">Soma without cirri and trophi</tissue>
    </source>
</reference>
<sequence>MRSGPLVSLLVVLCHWRPASGNRTRGPLVAERLSAPWPGPGGGHSGTHQTADMSLATALALSRTPRALRARGDRPPKLVCEVPGDLVLGGLMMVHERGEARTCGPIMPQGGVQALEAMVFTLDYVNSHSTLMRGLTIGAHILDDCDKDTYGLEQSVDFIKGEGLRPPPAVPIAAAARGSPR</sequence>
<evidence type="ECO:0000256" key="4">
    <source>
        <dbReference type="ARBA" id="ARBA00023136"/>
    </source>
</evidence>
<dbReference type="AlphaFoldDB" id="A0A6A4V6H8"/>
<keyword evidence="10" id="KW-1185">Reference proteome</keyword>
<dbReference type="PRINTS" id="PR00248">
    <property type="entry name" value="GPCRMGR"/>
</dbReference>
<organism evidence="9 10">
    <name type="scientific">Amphibalanus amphitrite</name>
    <name type="common">Striped barnacle</name>
    <name type="synonym">Balanus amphitrite</name>
    <dbReference type="NCBI Taxonomy" id="1232801"/>
    <lineage>
        <taxon>Eukaryota</taxon>
        <taxon>Metazoa</taxon>
        <taxon>Ecdysozoa</taxon>
        <taxon>Arthropoda</taxon>
        <taxon>Crustacea</taxon>
        <taxon>Multicrustacea</taxon>
        <taxon>Cirripedia</taxon>
        <taxon>Thoracica</taxon>
        <taxon>Thoracicalcarea</taxon>
        <taxon>Balanomorpha</taxon>
        <taxon>Balanoidea</taxon>
        <taxon>Balanidae</taxon>
        <taxon>Amphibalaninae</taxon>
        <taxon>Amphibalanus</taxon>
    </lineage>
</organism>
<evidence type="ECO:0000313" key="10">
    <source>
        <dbReference type="Proteomes" id="UP000440578"/>
    </source>
</evidence>
<evidence type="ECO:0000256" key="6">
    <source>
        <dbReference type="ARBA" id="ARBA00023180"/>
    </source>
</evidence>
<evidence type="ECO:0000256" key="3">
    <source>
        <dbReference type="ARBA" id="ARBA00022989"/>
    </source>
</evidence>
<keyword evidence="2" id="KW-0812">Transmembrane</keyword>
<dbReference type="EMBL" id="VIIS01002228">
    <property type="protein sequence ID" value="KAF0286760.1"/>
    <property type="molecule type" value="Genomic_DNA"/>
</dbReference>
<dbReference type="OrthoDB" id="425344at2759"/>
<gene>
    <name evidence="9" type="primary">mGluR_1</name>
    <name evidence="9" type="ORF">FJT64_014697</name>
</gene>
<comment type="caution">
    <text evidence="9">The sequence shown here is derived from an EMBL/GenBank/DDBJ whole genome shotgun (WGS) entry which is preliminary data.</text>
</comment>
<dbReference type="Pfam" id="PF01094">
    <property type="entry name" value="ANF_receptor"/>
    <property type="match status" value="1"/>
</dbReference>
<accession>A0A6A4V6H8</accession>
<dbReference type="InterPro" id="IPR028082">
    <property type="entry name" value="Peripla_BP_I"/>
</dbReference>
<name>A0A6A4V6H8_AMPAM</name>